<evidence type="ECO:0000313" key="2">
    <source>
        <dbReference type="EMBL" id="AWN03208.1"/>
    </source>
</evidence>
<dbReference type="InterPro" id="IPR036116">
    <property type="entry name" value="FN3_sf"/>
</dbReference>
<gene>
    <name evidence="2" type="primary">26</name>
    <name evidence="2" type="ORF">PBI_APPA_26</name>
</gene>
<dbReference type="SUPFAM" id="SSF49265">
    <property type="entry name" value="Fibronectin type III"/>
    <property type="match status" value="1"/>
</dbReference>
<evidence type="ECO:0000259" key="1">
    <source>
        <dbReference type="PROSITE" id="PS50853"/>
    </source>
</evidence>
<dbReference type="InterPro" id="IPR013783">
    <property type="entry name" value="Ig-like_fold"/>
</dbReference>
<dbReference type="GeneID" id="54992020"/>
<organism evidence="2 3">
    <name type="scientific">Microbacterium phage Appa</name>
    <dbReference type="NCBI Taxonomy" id="2182350"/>
    <lineage>
        <taxon>Viruses</taxon>
        <taxon>Duplodnaviria</taxon>
        <taxon>Heunggongvirae</taxon>
        <taxon>Uroviricota</taxon>
        <taxon>Caudoviricetes</taxon>
        <taxon>Appavirus</taxon>
        <taxon>Appavirus appa</taxon>
    </lineage>
</organism>
<dbReference type="InterPro" id="IPR003961">
    <property type="entry name" value="FN3_dom"/>
</dbReference>
<dbReference type="Proteomes" id="UP000246517">
    <property type="component" value="Segment"/>
</dbReference>
<dbReference type="KEGG" id="vg:54992020"/>
<dbReference type="Gene3D" id="2.60.40.10">
    <property type="entry name" value="Immunoglobulins"/>
    <property type="match status" value="1"/>
</dbReference>
<dbReference type="RefSeq" id="YP_009801503.1">
    <property type="nucleotide sequence ID" value="NC_047972.1"/>
</dbReference>
<dbReference type="PROSITE" id="PS50853">
    <property type="entry name" value="FN3"/>
    <property type="match status" value="1"/>
</dbReference>
<reference evidence="2 3" key="1">
    <citation type="submission" date="2018-03" db="EMBL/GenBank/DDBJ databases">
        <authorList>
            <person name="Zack K.M."/>
            <person name="Garlena R.A."/>
            <person name="Russell D.A."/>
            <person name="Pope W.H."/>
            <person name="Jacobs-Sera D."/>
            <person name="Hatfull G.F."/>
        </authorList>
    </citation>
    <scope>NUCLEOTIDE SEQUENCE [LARGE SCALE GENOMIC DNA]</scope>
</reference>
<dbReference type="EMBL" id="MH153799">
    <property type="protein sequence ID" value="AWN03208.1"/>
    <property type="molecule type" value="Genomic_DNA"/>
</dbReference>
<evidence type="ECO:0000313" key="3">
    <source>
        <dbReference type="Proteomes" id="UP000246517"/>
    </source>
</evidence>
<keyword evidence="3" id="KW-1185">Reference proteome</keyword>
<proteinExistence type="predicted"/>
<accession>A0A2U8UHW4</accession>
<feature type="domain" description="Fibronectin type-III" evidence="1">
    <location>
        <begin position="132"/>
        <end position="232"/>
    </location>
</feature>
<protein>
    <recommendedName>
        <fullName evidence="1">Fibronectin type-III domain-containing protein</fullName>
    </recommendedName>
</protein>
<sequence length="273" mass="28898">MVSAAAPLSGSGPQQVWIDHRRVGQDQAGNFSQFYVEVRYYGNGYGSWTGGTLYWSADAPGFHVEGSFTIPSANRYDTYTVLYAGYYNRGHDAAGNLSAFNAQASINGNVHASIGSGTVVVTEPDQPRIPKRPSAPPFSIDNVESDSFRVQVAASADNGGSAMQGYLIRVSTNPRADTPGTYVDYYGPGTQTITGQTPGTTRYVTVYGKNGAADNNGYSTYQASKSVELPAGVYVSDGSAWRAQGLNSSNGSAWASLVPKISDGAAWQDPIDV</sequence>
<name>A0A2U8UHW4_9CAUD</name>